<name>A0ABU9VBW1_9ENTR</name>
<dbReference type="PANTHER" id="PTHR17490">
    <property type="entry name" value="SUA5"/>
    <property type="match status" value="1"/>
</dbReference>
<keyword evidence="5 9" id="KW-0548">Nucleotidyltransferase</keyword>
<reference evidence="11 12" key="1">
    <citation type="submission" date="2024-02" db="EMBL/GenBank/DDBJ databases">
        <title>Whole genome of MDR Enterobacteriaceae from southern Thailand.</title>
        <authorList>
            <person name="Surachat K."/>
        </authorList>
    </citation>
    <scope>NUCLEOTIDE SEQUENCE [LARGE SCALE GENOMIC DNA]</scope>
    <source>
        <strain evidence="11 12">PSU_29</strain>
    </source>
</reference>
<dbReference type="EC" id="2.7.7.87" evidence="9"/>
<dbReference type="GO" id="GO:0061710">
    <property type="term" value="F:L-threonylcarbamoyladenylate synthase"/>
    <property type="evidence" value="ECO:0007669"/>
    <property type="project" value="UniProtKB-EC"/>
</dbReference>
<comment type="subcellular location">
    <subcellularLocation>
        <location evidence="1 9">Cytoplasm</location>
    </subcellularLocation>
</comment>
<comment type="function">
    <text evidence="9">Required for the formation of a threonylcarbamoyl group on adenosine at position 37 (t(6)A37) in tRNAs that read codons beginning with adenine. Catalyzes the conversion of L-threonine, HCO(3)(-)/CO(2) and ATP to give threonylcarbamoyl-AMP (TC-AMP) as the acyladenylate intermediate, with the release of diphosphate.</text>
</comment>
<dbReference type="EMBL" id="JBCIVJ010000037">
    <property type="protein sequence ID" value="MEN0582094.1"/>
    <property type="molecule type" value="Genomic_DNA"/>
</dbReference>
<evidence type="ECO:0000256" key="3">
    <source>
        <dbReference type="ARBA" id="ARBA00022679"/>
    </source>
</evidence>
<dbReference type="Gene3D" id="3.90.870.10">
    <property type="entry name" value="DHBP synthase"/>
    <property type="match status" value="1"/>
</dbReference>
<feature type="domain" description="YrdC-like" evidence="10">
    <location>
        <begin position="7"/>
        <end position="190"/>
    </location>
</feature>
<dbReference type="SUPFAM" id="SSF55821">
    <property type="entry name" value="YrdC/RibB"/>
    <property type="match status" value="1"/>
</dbReference>
<evidence type="ECO:0000313" key="12">
    <source>
        <dbReference type="Proteomes" id="UP001411173"/>
    </source>
</evidence>
<evidence type="ECO:0000256" key="7">
    <source>
        <dbReference type="ARBA" id="ARBA00022840"/>
    </source>
</evidence>
<keyword evidence="4 9" id="KW-0819">tRNA processing</keyword>
<gene>
    <name evidence="9 11" type="primary">tsaC</name>
    <name evidence="11" type="ORF">AAIG39_24285</name>
</gene>
<dbReference type="Pfam" id="PF01300">
    <property type="entry name" value="Sua5_yciO_yrdC"/>
    <property type="match status" value="1"/>
</dbReference>
<dbReference type="InterPro" id="IPR050156">
    <property type="entry name" value="TC-AMP_synthase_SUA5"/>
</dbReference>
<protein>
    <recommendedName>
        <fullName evidence="9">Threonylcarbamoyl-AMP synthase</fullName>
        <shortName evidence="9">TC-AMP synthase</shortName>
        <ecNumber evidence="9">2.7.7.87</ecNumber>
    </recommendedName>
    <alternativeName>
        <fullName evidence="9">L-threonylcarbamoyladenylate synthase</fullName>
    </alternativeName>
    <alternativeName>
        <fullName evidence="9">t(6)A37 threonylcarbamoyladenosine biosynthesis protein TsaC</fullName>
    </alternativeName>
    <alternativeName>
        <fullName evidence="9">tRNA threonylcarbamoyladenosine biosynthesis protein TsaC</fullName>
    </alternativeName>
</protein>
<accession>A0ABU9VBW1</accession>
<keyword evidence="12" id="KW-1185">Reference proteome</keyword>
<dbReference type="InterPro" id="IPR017945">
    <property type="entry name" value="DHBP_synth_RibB-like_a/b_dom"/>
</dbReference>
<evidence type="ECO:0000256" key="2">
    <source>
        <dbReference type="ARBA" id="ARBA00022490"/>
    </source>
</evidence>
<evidence type="ECO:0000313" key="11">
    <source>
        <dbReference type="EMBL" id="MEN0582094.1"/>
    </source>
</evidence>
<keyword evidence="6 9" id="KW-0547">Nucleotide-binding</keyword>
<dbReference type="RefSeq" id="WP_090089131.1">
    <property type="nucleotide sequence ID" value="NZ_JBCIVJ010000037.1"/>
</dbReference>
<dbReference type="NCBIfam" id="NF007919">
    <property type="entry name" value="PRK10634.1"/>
    <property type="match status" value="1"/>
</dbReference>
<sequence>MKNNLHLDPIAAAVEVLKNNNVIAYPTEAVFGVGCDPDSEIAVNRLLELKQRPVEKGLILIAASFGQLKPYIDDSKLSEAQREAVFACWPGPVTFVFPAKATTPRWLTGRFDSLAVRVTDHPLVIALCEAYGKPLVSTSANLTGLPPCRTDDEVRQQFGVDFPVVEGKTGGRQNPSEIRDALTGELFRQG</sequence>
<comment type="catalytic activity">
    <reaction evidence="8 9">
        <text>L-threonine + hydrogencarbonate + ATP = L-threonylcarbamoyladenylate + diphosphate + H2O</text>
        <dbReference type="Rhea" id="RHEA:36407"/>
        <dbReference type="ChEBI" id="CHEBI:15377"/>
        <dbReference type="ChEBI" id="CHEBI:17544"/>
        <dbReference type="ChEBI" id="CHEBI:30616"/>
        <dbReference type="ChEBI" id="CHEBI:33019"/>
        <dbReference type="ChEBI" id="CHEBI:57926"/>
        <dbReference type="ChEBI" id="CHEBI:73682"/>
        <dbReference type="EC" id="2.7.7.87"/>
    </reaction>
</comment>
<dbReference type="HAMAP" id="MF_01852">
    <property type="entry name" value="TsaC"/>
    <property type="match status" value="1"/>
</dbReference>
<comment type="caution">
    <text evidence="11">The sequence shown here is derived from an EMBL/GenBank/DDBJ whole genome shotgun (WGS) entry which is preliminary data.</text>
</comment>
<evidence type="ECO:0000256" key="8">
    <source>
        <dbReference type="ARBA" id="ARBA00048366"/>
    </source>
</evidence>
<keyword evidence="7 9" id="KW-0067">ATP-binding</keyword>
<keyword evidence="2 9" id="KW-0963">Cytoplasm</keyword>
<evidence type="ECO:0000256" key="5">
    <source>
        <dbReference type="ARBA" id="ARBA00022695"/>
    </source>
</evidence>
<dbReference type="PANTHER" id="PTHR17490:SF18">
    <property type="entry name" value="THREONYLCARBAMOYL-AMP SYNTHASE"/>
    <property type="match status" value="1"/>
</dbReference>
<evidence type="ECO:0000256" key="4">
    <source>
        <dbReference type="ARBA" id="ARBA00022694"/>
    </source>
</evidence>
<dbReference type="InterPro" id="IPR006070">
    <property type="entry name" value="Sua5-like_dom"/>
</dbReference>
<dbReference type="InterPro" id="IPR023535">
    <property type="entry name" value="TC-AMP_synthase"/>
</dbReference>
<evidence type="ECO:0000256" key="1">
    <source>
        <dbReference type="ARBA" id="ARBA00004496"/>
    </source>
</evidence>
<proteinExistence type="inferred from homology"/>
<dbReference type="PROSITE" id="PS51163">
    <property type="entry name" value="YRDC"/>
    <property type="match status" value="1"/>
</dbReference>
<comment type="similarity">
    <text evidence="9">Belongs to the SUA5 family. TsaC subfamily.</text>
</comment>
<evidence type="ECO:0000256" key="6">
    <source>
        <dbReference type="ARBA" id="ARBA00022741"/>
    </source>
</evidence>
<keyword evidence="3 9" id="KW-0808">Transferase</keyword>
<organism evidence="11 12">
    <name type="scientific">Phytobacter palmae</name>
    <dbReference type="NCBI Taxonomy" id="1855371"/>
    <lineage>
        <taxon>Bacteria</taxon>
        <taxon>Pseudomonadati</taxon>
        <taxon>Pseudomonadota</taxon>
        <taxon>Gammaproteobacteria</taxon>
        <taxon>Enterobacterales</taxon>
        <taxon>Enterobacteriaceae</taxon>
        <taxon>Phytobacter</taxon>
    </lineage>
</organism>
<evidence type="ECO:0000256" key="9">
    <source>
        <dbReference type="HAMAP-Rule" id="MF_01852"/>
    </source>
</evidence>
<evidence type="ECO:0000259" key="10">
    <source>
        <dbReference type="PROSITE" id="PS51163"/>
    </source>
</evidence>
<dbReference type="Proteomes" id="UP001411173">
    <property type="component" value="Unassembled WGS sequence"/>
</dbReference>